<comment type="subcellular location">
    <subcellularLocation>
        <location evidence="1">Cell membrane</location>
        <topology evidence="1">Multi-pass membrane protein</topology>
    </subcellularLocation>
</comment>
<name>A0AAV7XP47_9NEOP</name>
<keyword evidence="3 8" id="KW-0812">Transmembrane</keyword>
<dbReference type="Gene3D" id="3.40.190.10">
    <property type="entry name" value="Periplasmic binding protein-like II"/>
    <property type="match status" value="1"/>
</dbReference>
<accession>A0AAV7XP47</accession>
<gene>
    <name evidence="10" type="ORF">ONE63_009366</name>
</gene>
<dbReference type="InterPro" id="IPR052192">
    <property type="entry name" value="Insect_Ionotropic_Sensory_Rcpt"/>
</dbReference>
<feature type="transmembrane region" description="Helical" evidence="8">
    <location>
        <begin position="394"/>
        <end position="416"/>
    </location>
</feature>
<evidence type="ECO:0000313" key="11">
    <source>
        <dbReference type="Proteomes" id="UP001075354"/>
    </source>
</evidence>
<keyword evidence="2" id="KW-1003">Cell membrane</keyword>
<dbReference type="PANTHER" id="PTHR42643:SF35">
    <property type="entry name" value="IONOTROPIC RECEPTOR 68A, ISOFORM A"/>
    <property type="match status" value="1"/>
</dbReference>
<keyword evidence="11" id="KW-1185">Reference proteome</keyword>
<evidence type="ECO:0000256" key="8">
    <source>
        <dbReference type="SAM" id="Phobius"/>
    </source>
</evidence>
<dbReference type="AlphaFoldDB" id="A0AAV7XP47"/>
<dbReference type="GO" id="GO:0005886">
    <property type="term" value="C:plasma membrane"/>
    <property type="evidence" value="ECO:0007669"/>
    <property type="project" value="UniProtKB-SubCell"/>
</dbReference>
<keyword evidence="7" id="KW-0325">Glycoprotein</keyword>
<evidence type="ECO:0000256" key="4">
    <source>
        <dbReference type="ARBA" id="ARBA00022989"/>
    </source>
</evidence>
<sequence>MRLAVFLLLPVLLQAAAGARPPPWRRQTSASTAPHVERWEGFVLHLAATLRAHHHLSGTHFVCRAASRCASSAVFRRLGRLMTVPHTMHVGDALPPSWSSTPGKLFILVGLNCNAIANVTADYLDVVVLVSSRSAEVRVGRAAAAFETCWRANLLNVLAVMHRGGVTAGGGLQVFTYEPYHPGQCHDLRPRPAAVWSPGTPRRPDALGLQPKDRQLGGCPIRVVTVDARPYIELHPANTTSRFLLVGTYSQLMYTMAEYLNFTPVFSPPSDGKMYGNPVGYPEFGGLLGDVFWNRSDLGLVFSGADLQLNYHERPSTAQVACTTWCLPTGFAERSLWRSLVGEFTPDSWACVLAAYAVGVVTYRCLLRHKSFQDTWLTALQGMLSAIDPVPKDWPARAFMFCWSFYGLVLATLYVAEMHGINTAETDDTVFHSLSELAASKLPLYAATDYLRTYKKAQWDTASETRIMRRVRPFHFVDARPLYARLFAKRDMGLLMDRNACVAYANMFTPPRQAPVFHVVRGYCLAVSASYNFVVRRGSPLYRRLTKTTALLDEGGLTQFWMDVKVWPCHTEPAPPGLAVTTNVTCAPQARDFWTKSEPAMTLKQLHPFLRLLAIGLTAAAAVFVVEHVFFWGDKW</sequence>
<evidence type="ECO:0000256" key="2">
    <source>
        <dbReference type="ARBA" id="ARBA00022475"/>
    </source>
</evidence>
<dbReference type="EMBL" id="JAPTSV010000007">
    <property type="protein sequence ID" value="KAJ1526207.1"/>
    <property type="molecule type" value="Genomic_DNA"/>
</dbReference>
<feature type="signal peptide" evidence="9">
    <location>
        <begin position="1"/>
        <end position="18"/>
    </location>
</feature>
<evidence type="ECO:0000256" key="3">
    <source>
        <dbReference type="ARBA" id="ARBA00022692"/>
    </source>
</evidence>
<dbReference type="PANTHER" id="PTHR42643">
    <property type="entry name" value="IONOTROPIC RECEPTOR 20A-RELATED"/>
    <property type="match status" value="1"/>
</dbReference>
<evidence type="ECO:0000256" key="1">
    <source>
        <dbReference type="ARBA" id="ARBA00004651"/>
    </source>
</evidence>
<feature type="chain" id="PRO_5043731455" evidence="9">
    <location>
        <begin position="19"/>
        <end position="636"/>
    </location>
</feature>
<evidence type="ECO:0000313" key="10">
    <source>
        <dbReference type="EMBL" id="KAJ1526207.1"/>
    </source>
</evidence>
<protein>
    <submittedName>
        <fullName evidence="10">Uncharacterized protein</fullName>
    </submittedName>
</protein>
<dbReference type="SUPFAM" id="SSF53850">
    <property type="entry name" value="Periplasmic binding protein-like II"/>
    <property type="match status" value="1"/>
</dbReference>
<comment type="caution">
    <text evidence="10">The sequence shown here is derived from an EMBL/GenBank/DDBJ whole genome shotgun (WGS) entry which is preliminary data.</text>
</comment>
<dbReference type="Proteomes" id="UP001075354">
    <property type="component" value="Chromosome 7"/>
</dbReference>
<reference evidence="10" key="1">
    <citation type="submission" date="2022-12" db="EMBL/GenBank/DDBJ databases">
        <title>Chromosome-level genome assembly of the bean flower thrips Megalurothrips usitatus.</title>
        <authorList>
            <person name="Ma L."/>
            <person name="Liu Q."/>
            <person name="Li H."/>
            <person name="Cai W."/>
        </authorList>
    </citation>
    <scope>NUCLEOTIDE SEQUENCE</scope>
    <source>
        <strain evidence="10">Cailab_2022a</strain>
    </source>
</reference>
<evidence type="ECO:0000256" key="5">
    <source>
        <dbReference type="ARBA" id="ARBA00023136"/>
    </source>
</evidence>
<keyword evidence="5 8" id="KW-0472">Membrane</keyword>
<proteinExistence type="predicted"/>
<organism evidence="10 11">
    <name type="scientific">Megalurothrips usitatus</name>
    <name type="common">bean blossom thrips</name>
    <dbReference type="NCBI Taxonomy" id="439358"/>
    <lineage>
        <taxon>Eukaryota</taxon>
        <taxon>Metazoa</taxon>
        <taxon>Ecdysozoa</taxon>
        <taxon>Arthropoda</taxon>
        <taxon>Hexapoda</taxon>
        <taxon>Insecta</taxon>
        <taxon>Pterygota</taxon>
        <taxon>Neoptera</taxon>
        <taxon>Paraneoptera</taxon>
        <taxon>Thysanoptera</taxon>
        <taxon>Terebrantia</taxon>
        <taxon>Thripoidea</taxon>
        <taxon>Thripidae</taxon>
        <taxon>Megalurothrips</taxon>
    </lineage>
</organism>
<evidence type="ECO:0000256" key="6">
    <source>
        <dbReference type="ARBA" id="ARBA00023170"/>
    </source>
</evidence>
<keyword evidence="6" id="KW-0675">Receptor</keyword>
<evidence type="ECO:0000256" key="7">
    <source>
        <dbReference type="ARBA" id="ARBA00023180"/>
    </source>
</evidence>
<feature type="transmembrane region" description="Helical" evidence="8">
    <location>
        <begin position="609"/>
        <end position="631"/>
    </location>
</feature>
<keyword evidence="9" id="KW-0732">Signal</keyword>
<keyword evidence="4 8" id="KW-1133">Transmembrane helix</keyword>
<evidence type="ECO:0000256" key="9">
    <source>
        <dbReference type="SAM" id="SignalP"/>
    </source>
</evidence>